<dbReference type="Pfam" id="PF03992">
    <property type="entry name" value="ABM"/>
    <property type="match status" value="1"/>
</dbReference>
<dbReference type="Gene3D" id="3.30.70.100">
    <property type="match status" value="1"/>
</dbReference>
<feature type="domain" description="ABM" evidence="1">
    <location>
        <begin position="2"/>
        <end position="92"/>
    </location>
</feature>
<name>A0A074MB48_9SPHN</name>
<organism evidence="2 3">
    <name type="scientific">Erythrobacter litoralis</name>
    <dbReference type="NCBI Taxonomy" id="39960"/>
    <lineage>
        <taxon>Bacteria</taxon>
        <taxon>Pseudomonadati</taxon>
        <taxon>Pseudomonadota</taxon>
        <taxon>Alphaproteobacteria</taxon>
        <taxon>Sphingomonadales</taxon>
        <taxon>Erythrobacteraceae</taxon>
        <taxon>Erythrobacter/Porphyrobacter group</taxon>
        <taxon>Erythrobacter</taxon>
    </lineage>
</organism>
<dbReference type="PROSITE" id="PS51725">
    <property type="entry name" value="ABM"/>
    <property type="match status" value="1"/>
</dbReference>
<reference evidence="2 3" key="1">
    <citation type="submission" date="2014-04" db="EMBL/GenBank/DDBJ databases">
        <title>A comprehensive comparison of genomes of Erythrobacter spp. Strains.</title>
        <authorList>
            <person name="Zheng Q."/>
        </authorList>
    </citation>
    <scope>NUCLEOTIDE SEQUENCE [LARGE SCALE GENOMIC DNA]</scope>
    <source>
        <strain evidence="2 3">DSM 8509</strain>
    </source>
</reference>
<dbReference type="InterPro" id="IPR011008">
    <property type="entry name" value="Dimeric_a/b-barrel"/>
</dbReference>
<dbReference type="EMBL" id="JMIX01000012">
    <property type="protein sequence ID" value="KEO90619.1"/>
    <property type="molecule type" value="Genomic_DNA"/>
</dbReference>
<proteinExistence type="predicted"/>
<dbReference type="AlphaFoldDB" id="A0A074MB48"/>
<dbReference type="SUPFAM" id="SSF54909">
    <property type="entry name" value="Dimeric alpha+beta barrel"/>
    <property type="match status" value="1"/>
</dbReference>
<evidence type="ECO:0000313" key="2">
    <source>
        <dbReference type="EMBL" id="KEO90619.1"/>
    </source>
</evidence>
<sequence length="133" mass="15370">MATLLAHIRIKPGKEEAWEAIMRSMVLETFRTEAGVIRYEYWKGEAERSYYCLLSFRDKWAFYAHQMSDHHEGHDFAEVLEDIRLEYVGPVEGAGGGLPPTRDPALPEDASEAMRTAQERFPLTIPAWWEARL</sequence>
<accession>A0A074MB48</accession>
<dbReference type="RefSeq" id="WP_034905817.1">
    <property type="nucleotide sequence ID" value="NZ_CP017057.1"/>
</dbReference>
<evidence type="ECO:0000259" key="1">
    <source>
        <dbReference type="PROSITE" id="PS51725"/>
    </source>
</evidence>
<dbReference type="KEGG" id="elq:Ga0102493_111101"/>
<gene>
    <name evidence="2" type="ORF">EH32_02000</name>
</gene>
<protein>
    <recommendedName>
        <fullName evidence="1">ABM domain-containing protein</fullName>
    </recommendedName>
</protein>
<dbReference type="PATRIC" id="fig|39960.10.peg.167"/>
<evidence type="ECO:0000313" key="3">
    <source>
        <dbReference type="Proteomes" id="UP000027866"/>
    </source>
</evidence>
<comment type="caution">
    <text evidence="2">The sequence shown here is derived from an EMBL/GenBank/DDBJ whole genome shotgun (WGS) entry which is preliminary data.</text>
</comment>
<keyword evidence="3" id="KW-1185">Reference proteome</keyword>
<dbReference type="Proteomes" id="UP000027866">
    <property type="component" value="Unassembled WGS sequence"/>
</dbReference>
<dbReference type="InterPro" id="IPR007138">
    <property type="entry name" value="ABM_dom"/>
</dbReference>
<dbReference type="OrthoDB" id="5185292at2"/>